<dbReference type="AlphaFoldDB" id="A0A401IQ37"/>
<sequence>MSIKNVIVNYSSVAAITIFYYLFFPSIDFKQLVIAVLIELPVVVGILFLKKFFQDRKKNG</sequence>
<dbReference type="Proteomes" id="UP000286848">
    <property type="component" value="Unassembled WGS sequence"/>
</dbReference>
<reference evidence="2 3" key="1">
    <citation type="journal article" date="2019" name="Int. J. Syst. Evol. Microbiol.">
        <title>Lactobacillus salitolerans sp. nov., a novel lactic acid bacterium isolated from spent mushroom substrates.</title>
        <authorList>
            <person name="Tohno M."/>
            <person name="Tanizawa Y."/>
            <person name="Kojima Y."/>
            <person name="Sakamoto M."/>
            <person name="Nakamura Y."/>
            <person name="Ohkuma M."/>
            <person name="Kobayashi H."/>
        </authorList>
    </citation>
    <scope>NUCLEOTIDE SEQUENCE [LARGE SCALE GENOMIC DNA]</scope>
    <source>
        <strain evidence="2 3">YK43</strain>
    </source>
</reference>
<evidence type="ECO:0000313" key="2">
    <source>
        <dbReference type="EMBL" id="GBG93642.1"/>
    </source>
</evidence>
<name>A0A401IQ37_9LACO</name>
<evidence type="ECO:0000256" key="1">
    <source>
        <dbReference type="SAM" id="Phobius"/>
    </source>
</evidence>
<dbReference type="RefSeq" id="WP_124974338.1">
    <property type="nucleotide sequence ID" value="NZ_BFFP01000001.1"/>
</dbReference>
<dbReference type="EMBL" id="BFFP01000001">
    <property type="protein sequence ID" value="GBG93642.1"/>
    <property type="molecule type" value="Genomic_DNA"/>
</dbReference>
<accession>A0A401IQ37</accession>
<protein>
    <submittedName>
        <fullName evidence="2">Uncharacterized protein</fullName>
    </submittedName>
</protein>
<organism evidence="2 3">
    <name type="scientific">Ligilactobacillus salitolerans</name>
    <dbReference type="NCBI Taxonomy" id="1808352"/>
    <lineage>
        <taxon>Bacteria</taxon>
        <taxon>Bacillati</taxon>
        <taxon>Bacillota</taxon>
        <taxon>Bacilli</taxon>
        <taxon>Lactobacillales</taxon>
        <taxon>Lactobacillaceae</taxon>
        <taxon>Ligilactobacillus</taxon>
    </lineage>
</organism>
<keyword evidence="1" id="KW-0472">Membrane</keyword>
<keyword evidence="1" id="KW-0812">Transmembrane</keyword>
<comment type="caution">
    <text evidence="2">The sequence shown here is derived from an EMBL/GenBank/DDBJ whole genome shotgun (WGS) entry which is preliminary data.</text>
</comment>
<gene>
    <name evidence="2" type="ORF">LFYK43_01010</name>
</gene>
<proteinExistence type="predicted"/>
<feature type="transmembrane region" description="Helical" evidence="1">
    <location>
        <begin position="29"/>
        <end position="49"/>
    </location>
</feature>
<feature type="transmembrane region" description="Helical" evidence="1">
    <location>
        <begin position="7"/>
        <end position="23"/>
    </location>
</feature>
<keyword evidence="1" id="KW-1133">Transmembrane helix</keyword>
<keyword evidence="3" id="KW-1185">Reference proteome</keyword>
<evidence type="ECO:0000313" key="3">
    <source>
        <dbReference type="Proteomes" id="UP000286848"/>
    </source>
</evidence>